<evidence type="ECO:0000256" key="1">
    <source>
        <dbReference type="SAM" id="MobiDB-lite"/>
    </source>
</evidence>
<dbReference type="EMBL" id="JAGEOJ010000003">
    <property type="protein sequence ID" value="MBO2447123.1"/>
    <property type="molecule type" value="Genomic_DNA"/>
</dbReference>
<accession>A0A939PBQ1</accession>
<keyword evidence="3" id="KW-1185">Reference proteome</keyword>
<feature type="region of interest" description="Disordered" evidence="1">
    <location>
        <begin position="163"/>
        <end position="193"/>
    </location>
</feature>
<dbReference type="AlphaFoldDB" id="A0A939PBQ1"/>
<feature type="compositionally biased region" description="Polar residues" evidence="1">
    <location>
        <begin position="169"/>
        <end position="180"/>
    </location>
</feature>
<evidence type="ECO:0000313" key="2">
    <source>
        <dbReference type="EMBL" id="MBO2447123.1"/>
    </source>
</evidence>
<comment type="caution">
    <text evidence="2">The sequence shown here is derived from an EMBL/GenBank/DDBJ whole genome shotgun (WGS) entry which is preliminary data.</text>
</comment>
<protein>
    <submittedName>
        <fullName evidence="2">Uncharacterized protein</fullName>
    </submittedName>
</protein>
<reference evidence="2" key="1">
    <citation type="submission" date="2021-03" db="EMBL/GenBank/DDBJ databases">
        <authorList>
            <person name="Kanchanasin P."/>
            <person name="Saeng-In P."/>
            <person name="Phongsopitanun W."/>
            <person name="Yuki M."/>
            <person name="Kudo T."/>
            <person name="Ohkuma M."/>
            <person name="Tanasupawat S."/>
        </authorList>
    </citation>
    <scope>NUCLEOTIDE SEQUENCE</scope>
    <source>
        <strain evidence="2">GKU 128</strain>
    </source>
</reference>
<organism evidence="2 3">
    <name type="scientific">Actinomadura barringtoniae</name>
    <dbReference type="NCBI Taxonomy" id="1427535"/>
    <lineage>
        <taxon>Bacteria</taxon>
        <taxon>Bacillati</taxon>
        <taxon>Actinomycetota</taxon>
        <taxon>Actinomycetes</taxon>
        <taxon>Streptosporangiales</taxon>
        <taxon>Thermomonosporaceae</taxon>
        <taxon>Actinomadura</taxon>
    </lineage>
</organism>
<proteinExistence type="predicted"/>
<feature type="compositionally biased region" description="Basic and acidic residues" evidence="1">
    <location>
        <begin position="181"/>
        <end position="193"/>
    </location>
</feature>
<dbReference type="Proteomes" id="UP000669179">
    <property type="component" value="Unassembled WGS sequence"/>
</dbReference>
<gene>
    <name evidence="2" type="ORF">J4573_08495</name>
</gene>
<feature type="region of interest" description="Disordered" evidence="1">
    <location>
        <begin position="32"/>
        <end position="69"/>
    </location>
</feature>
<sequence>MTDQHPDPITEGLAQGGQRIVQIAALGTALKQWESGRRQRQKAVQLARDEATRRKAETEQRAESERARAVWAPAHDRQWLRQADLPHVAAAWCAAVPYAAEGRADAGSAVRKCEDRLRDLHPHAMSHYDRLRIEGIEPLDAMQRAAPFFQRDPNVRDGAPVRTRELSPGTGTTWAANQHGPSREERESARAEQRAHRILDEFVTRLSHQGRTHIPPSELRTLLDVTTNLPSHVIDKVVQARAATQADIPGPTRTAAEVSADNFPHSIAETMAETTSTGAPPPKRLPIPSADYRPRPRR</sequence>
<feature type="region of interest" description="Disordered" evidence="1">
    <location>
        <begin position="243"/>
        <end position="298"/>
    </location>
</feature>
<name>A0A939PBQ1_9ACTN</name>
<feature type="compositionally biased region" description="Basic and acidic residues" evidence="1">
    <location>
        <begin position="47"/>
        <end position="69"/>
    </location>
</feature>
<dbReference type="RefSeq" id="WP_208254725.1">
    <property type="nucleotide sequence ID" value="NZ_JAGEOJ010000003.1"/>
</dbReference>
<evidence type="ECO:0000313" key="3">
    <source>
        <dbReference type="Proteomes" id="UP000669179"/>
    </source>
</evidence>